<gene>
    <name evidence="1" type="ORF">PR048_026237</name>
</gene>
<protein>
    <recommendedName>
        <fullName evidence="3">DUF4371 domain-containing protein</fullName>
    </recommendedName>
</protein>
<reference evidence="1 2" key="1">
    <citation type="submission" date="2023-02" db="EMBL/GenBank/DDBJ databases">
        <title>LHISI_Scaffold_Assembly.</title>
        <authorList>
            <person name="Stuart O.P."/>
            <person name="Cleave R."/>
            <person name="Magrath M.J.L."/>
            <person name="Mikheyev A.S."/>
        </authorList>
    </citation>
    <scope>NUCLEOTIDE SEQUENCE [LARGE SCALE GENOMIC DNA]</scope>
    <source>
        <strain evidence="1">Daus_M_001</strain>
        <tissue evidence="1">Leg muscle</tissue>
    </source>
</reference>
<evidence type="ECO:0000313" key="2">
    <source>
        <dbReference type="Proteomes" id="UP001159363"/>
    </source>
</evidence>
<proteinExistence type="predicted"/>
<organism evidence="1 2">
    <name type="scientific">Dryococelus australis</name>
    <dbReference type="NCBI Taxonomy" id="614101"/>
    <lineage>
        <taxon>Eukaryota</taxon>
        <taxon>Metazoa</taxon>
        <taxon>Ecdysozoa</taxon>
        <taxon>Arthropoda</taxon>
        <taxon>Hexapoda</taxon>
        <taxon>Insecta</taxon>
        <taxon>Pterygota</taxon>
        <taxon>Neoptera</taxon>
        <taxon>Polyneoptera</taxon>
        <taxon>Phasmatodea</taxon>
        <taxon>Verophasmatodea</taxon>
        <taxon>Anareolatae</taxon>
        <taxon>Phasmatidae</taxon>
        <taxon>Eurycanthinae</taxon>
        <taxon>Dryococelus</taxon>
    </lineage>
</organism>
<sequence length="726" mass="81554">MQREDTDACFTGSNSFAKTRTELYILLKTQSLRMRVHNKPLLWWRTWKARTQLVYELWNLAPCSLSLRASQKRNMGNNPGAFNLTTMKLTFGLSTLEVETRYSVLCTGKFPFLLVRETNLRTLKKQQQEATHEYMKKFKRDCQSSVSNYRCPKKTLMSMAQSYVGASVTSGKQNCVQARINEQHPQATYIHCMAHRVNLLVTDACRHIRMVVVFFSIIESLCIHYSKPSTRSKFAKVQKLLWLKIKELGSLPPGGTTGIKNCRYIIGKFRSCWSGSVRRNLRRGRKRCWDCNGIIRRTSVLVDCDGSCMRIGAVLHVTIPAVKITVSSEYHFINKQCNGGNMRNYCALLQKSLRKITPRSELCWSQCLHLSHVEGTQQLLVHKTPYSGMGHTHSLRNRASAFNGNVRHVSTCENPGCEPRRESKPDHFVDDSAYPKPPRHGCLNKKTSELHFRTVCCVNAWLIAISASKKKFILSNISMWFASTSQKLLKAMLGMSLNKGSDETTAGELDVSRSSAHPLGTGSVAPMQLCLVTGDSQLRPLCCIHFPSGNFKGGGGLVDMIGPNYYALKSWFLRILKWDGHLTGSTTDVVQMGSLARYQAKAGVVGGVIDIFEPIPPVKGTSSLHTCSRTNGLSESHGDAISIKQDSAVQCKGMSVQRSRWLLQTPTVKTPSSILVHGSAEACLRIRQECQLASNIVREWCVCCNLLLFLRTEQHSSFLVWTFNYN</sequence>
<keyword evidence="2" id="KW-1185">Reference proteome</keyword>
<comment type="caution">
    <text evidence="1">The sequence shown here is derived from an EMBL/GenBank/DDBJ whole genome shotgun (WGS) entry which is preliminary data.</text>
</comment>
<evidence type="ECO:0000313" key="1">
    <source>
        <dbReference type="EMBL" id="KAJ8872629.1"/>
    </source>
</evidence>
<accession>A0ABQ9GKS5</accession>
<dbReference type="EMBL" id="JARBHB010000011">
    <property type="protein sequence ID" value="KAJ8872629.1"/>
    <property type="molecule type" value="Genomic_DNA"/>
</dbReference>
<evidence type="ECO:0008006" key="3">
    <source>
        <dbReference type="Google" id="ProtNLM"/>
    </source>
</evidence>
<dbReference type="Proteomes" id="UP001159363">
    <property type="component" value="Chromosome 10"/>
</dbReference>
<name>A0ABQ9GKS5_9NEOP</name>